<keyword evidence="2" id="KW-1185">Reference proteome</keyword>
<evidence type="ECO:0000313" key="2">
    <source>
        <dbReference type="Proteomes" id="UP001187192"/>
    </source>
</evidence>
<gene>
    <name evidence="1" type="ORF">TIFTF001_025960</name>
</gene>
<dbReference type="EMBL" id="BTGU01000066">
    <property type="protein sequence ID" value="GMN56842.1"/>
    <property type="molecule type" value="Genomic_DNA"/>
</dbReference>
<sequence>MFSVIFVMTTTATKFRAAFGLNNVFLHELVLTFEAEFTGVMIAITITAYKDQFICRFCFCQGKDLELLLLHCYFGQISLVRLMVLQFAQVVEDRIPERLFCGPPEVLVLLSKWSCFPFSKRLTMQLNFIGILSDLNVVVILLKKNFIVPWKLKAKWPDAG</sequence>
<accession>A0AA88ARJ9</accession>
<proteinExistence type="predicted"/>
<name>A0AA88ARJ9_FICCA</name>
<comment type="caution">
    <text evidence="1">The sequence shown here is derived from an EMBL/GenBank/DDBJ whole genome shotgun (WGS) entry which is preliminary data.</text>
</comment>
<organism evidence="1 2">
    <name type="scientific">Ficus carica</name>
    <name type="common">Common fig</name>
    <dbReference type="NCBI Taxonomy" id="3494"/>
    <lineage>
        <taxon>Eukaryota</taxon>
        <taxon>Viridiplantae</taxon>
        <taxon>Streptophyta</taxon>
        <taxon>Embryophyta</taxon>
        <taxon>Tracheophyta</taxon>
        <taxon>Spermatophyta</taxon>
        <taxon>Magnoliopsida</taxon>
        <taxon>eudicotyledons</taxon>
        <taxon>Gunneridae</taxon>
        <taxon>Pentapetalae</taxon>
        <taxon>rosids</taxon>
        <taxon>fabids</taxon>
        <taxon>Rosales</taxon>
        <taxon>Moraceae</taxon>
        <taxon>Ficeae</taxon>
        <taxon>Ficus</taxon>
    </lineage>
</organism>
<reference evidence="1" key="1">
    <citation type="submission" date="2023-07" db="EMBL/GenBank/DDBJ databases">
        <title>draft genome sequence of fig (Ficus carica).</title>
        <authorList>
            <person name="Takahashi T."/>
            <person name="Nishimura K."/>
        </authorList>
    </citation>
    <scope>NUCLEOTIDE SEQUENCE</scope>
</reference>
<protein>
    <submittedName>
        <fullName evidence="1">Uncharacterized protein</fullName>
    </submittedName>
</protein>
<dbReference type="AlphaFoldDB" id="A0AA88ARJ9"/>
<evidence type="ECO:0000313" key="1">
    <source>
        <dbReference type="EMBL" id="GMN56842.1"/>
    </source>
</evidence>
<dbReference type="Proteomes" id="UP001187192">
    <property type="component" value="Unassembled WGS sequence"/>
</dbReference>